<evidence type="ECO:0000256" key="6">
    <source>
        <dbReference type="ARBA" id="ARBA00022723"/>
    </source>
</evidence>
<evidence type="ECO:0000256" key="1">
    <source>
        <dbReference type="ARBA" id="ARBA00004429"/>
    </source>
</evidence>
<evidence type="ECO:0000313" key="15">
    <source>
        <dbReference type="Proteomes" id="UP001138961"/>
    </source>
</evidence>
<dbReference type="InterPro" id="IPR033885">
    <property type="entry name" value="AlkB/XylM"/>
</dbReference>
<keyword evidence="15" id="KW-1185">Reference proteome</keyword>
<dbReference type="PANTHER" id="PTHR38674">
    <property type="entry name" value="ALKANE 1-MONOOXYGENASE 1"/>
    <property type="match status" value="1"/>
</dbReference>
<dbReference type="PANTHER" id="PTHR38674:SF1">
    <property type="entry name" value="ALKANE 1-MONOOXYGENASE 1"/>
    <property type="match status" value="1"/>
</dbReference>
<keyword evidence="3" id="KW-1003">Cell membrane</keyword>
<dbReference type="Proteomes" id="UP001138961">
    <property type="component" value="Unassembled WGS sequence"/>
</dbReference>
<protein>
    <submittedName>
        <fullName evidence="14">Alkane 1-monooxygenase</fullName>
    </submittedName>
</protein>
<dbReference type="CDD" id="cd03512">
    <property type="entry name" value="Alkane-hydroxylase"/>
    <property type="match status" value="1"/>
</dbReference>
<evidence type="ECO:0000313" key="14">
    <source>
        <dbReference type="EMBL" id="MCB5198521.1"/>
    </source>
</evidence>
<evidence type="ECO:0000256" key="2">
    <source>
        <dbReference type="ARBA" id="ARBA00010823"/>
    </source>
</evidence>
<keyword evidence="5 12" id="KW-0812">Transmembrane</keyword>
<evidence type="ECO:0000256" key="9">
    <source>
        <dbReference type="ARBA" id="ARBA00023004"/>
    </source>
</evidence>
<feature type="transmembrane region" description="Helical" evidence="12">
    <location>
        <begin position="66"/>
        <end position="86"/>
    </location>
</feature>
<evidence type="ECO:0000256" key="3">
    <source>
        <dbReference type="ARBA" id="ARBA00022475"/>
    </source>
</evidence>
<dbReference type="InterPro" id="IPR005804">
    <property type="entry name" value="FA_desaturase_dom"/>
</dbReference>
<proteinExistence type="inferred from homology"/>
<reference evidence="14" key="1">
    <citation type="submission" date="2021-10" db="EMBL/GenBank/DDBJ databases">
        <title>Loktanella gaetbuli sp. nov., isolated from a tidal flat.</title>
        <authorList>
            <person name="Park S."/>
            <person name="Yoon J.-H."/>
        </authorList>
    </citation>
    <scope>NUCLEOTIDE SEQUENCE</scope>
    <source>
        <strain evidence="14">TSTF-M6</strain>
    </source>
</reference>
<accession>A0ABS8BS21</accession>
<evidence type="ECO:0000256" key="4">
    <source>
        <dbReference type="ARBA" id="ARBA00022519"/>
    </source>
</evidence>
<keyword evidence="9" id="KW-0408">Iron</keyword>
<evidence type="ECO:0000256" key="7">
    <source>
        <dbReference type="ARBA" id="ARBA00022989"/>
    </source>
</evidence>
<evidence type="ECO:0000259" key="13">
    <source>
        <dbReference type="Pfam" id="PF00487"/>
    </source>
</evidence>
<comment type="subcellular location">
    <subcellularLocation>
        <location evidence="1">Cell inner membrane</location>
        <topology evidence="1">Multi-pass membrane protein</topology>
    </subcellularLocation>
</comment>
<dbReference type="Pfam" id="PF00487">
    <property type="entry name" value="FA_desaturase"/>
    <property type="match status" value="1"/>
</dbReference>
<evidence type="ECO:0000256" key="8">
    <source>
        <dbReference type="ARBA" id="ARBA00023002"/>
    </source>
</evidence>
<keyword evidence="7 12" id="KW-1133">Transmembrane helix</keyword>
<evidence type="ECO:0000256" key="5">
    <source>
        <dbReference type="ARBA" id="ARBA00022692"/>
    </source>
</evidence>
<name>A0ABS8BS21_9RHOB</name>
<feature type="transmembrane region" description="Helical" evidence="12">
    <location>
        <begin position="31"/>
        <end position="54"/>
    </location>
</feature>
<dbReference type="EMBL" id="JAJATZ010000002">
    <property type="protein sequence ID" value="MCB5198521.1"/>
    <property type="molecule type" value="Genomic_DNA"/>
</dbReference>
<keyword evidence="4" id="KW-0997">Cell inner membrane</keyword>
<organism evidence="14 15">
    <name type="scientific">Loktanella gaetbuli</name>
    <dbReference type="NCBI Taxonomy" id="2881335"/>
    <lineage>
        <taxon>Bacteria</taxon>
        <taxon>Pseudomonadati</taxon>
        <taxon>Pseudomonadota</taxon>
        <taxon>Alphaproteobacteria</taxon>
        <taxon>Rhodobacterales</taxon>
        <taxon>Roseobacteraceae</taxon>
        <taxon>Loktanella</taxon>
    </lineage>
</organism>
<sequence length="339" mass="37586">MMPALALFSFATLIPLPLLLAGAFWGGVWVWLALFYISVFTYLMDQLVRIVPAAAQDREFPAADPLSIVLALAHFVLLGLAVWSIGTGQIGLWQSIGLIIATGLYVGQVSNSNAHELIHKGARPLNMLGRWIYISQLYGHHTSAHVLIHHRLVATPDDPATARLGEGYWSYVPRAWLDAFRKGYRAEKARLDRVGRGLWHNPYVTYVAGGLGFCVAAALLGGPLGLLTYFIIVVYAQGQLMLSDYVQHYGLTRRIINGKPEPVGPQHSWDAPQWFSSALMLNAPRHADHHAHPARPFPELQLHADAPRLPRSLPAMASLALFPPLWRRVMDRRVARLAA</sequence>
<evidence type="ECO:0000256" key="12">
    <source>
        <dbReference type="SAM" id="Phobius"/>
    </source>
</evidence>
<feature type="transmembrane region" description="Helical" evidence="12">
    <location>
        <begin position="92"/>
        <end position="110"/>
    </location>
</feature>
<evidence type="ECO:0000256" key="11">
    <source>
        <dbReference type="ARBA" id="ARBA00023136"/>
    </source>
</evidence>
<comment type="caution">
    <text evidence="14">The sequence shown here is derived from an EMBL/GenBank/DDBJ whole genome shotgun (WGS) entry which is preliminary data.</text>
</comment>
<keyword evidence="10" id="KW-0503">Monooxygenase</keyword>
<feature type="domain" description="Fatty acid desaturase" evidence="13">
    <location>
        <begin position="93"/>
        <end position="316"/>
    </location>
</feature>
<keyword evidence="6" id="KW-0479">Metal-binding</keyword>
<keyword evidence="8" id="KW-0560">Oxidoreductase</keyword>
<evidence type="ECO:0000256" key="10">
    <source>
        <dbReference type="ARBA" id="ARBA00023033"/>
    </source>
</evidence>
<gene>
    <name evidence="14" type="ORF">LGQ03_04655</name>
</gene>
<comment type="similarity">
    <text evidence="2">Belongs to the fatty acid desaturase type 1 family. AlkB subfamily.</text>
</comment>
<keyword evidence="11 12" id="KW-0472">Membrane</keyword>